<dbReference type="PROSITE" id="PS00379">
    <property type="entry name" value="CDP_ALCOHOL_P_TRANSF"/>
    <property type="match status" value="1"/>
</dbReference>
<evidence type="ECO:0000256" key="9">
    <source>
        <dbReference type="ARBA" id="ARBA00023136"/>
    </source>
</evidence>
<dbReference type="UniPathway" id="UPA00084">
    <property type="reaction ID" value="UER00503"/>
</dbReference>
<evidence type="ECO:0000256" key="6">
    <source>
        <dbReference type="ARBA" id="ARBA00022692"/>
    </source>
</evidence>
<keyword evidence="7 14" id="KW-1133">Transmembrane helix</keyword>
<reference evidence="15 16" key="1">
    <citation type="submission" date="2016-11" db="EMBL/GenBank/DDBJ databases">
        <authorList>
            <person name="Jaros S."/>
            <person name="Januszkiewicz K."/>
            <person name="Wedrychowicz H."/>
        </authorList>
    </citation>
    <scope>NUCLEOTIDE SEQUENCE [LARGE SCALE GENOMIC DNA]</scope>
    <source>
        <strain evidence="15 16">DSM 6191</strain>
    </source>
</reference>
<dbReference type="PIRSF" id="PIRSF000847">
    <property type="entry name" value="Phos_ph_gly_syn"/>
    <property type="match status" value="1"/>
</dbReference>
<feature type="transmembrane region" description="Helical" evidence="14">
    <location>
        <begin position="118"/>
        <end position="136"/>
    </location>
</feature>
<evidence type="ECO:0000313" key="15">
    <source>
        <dbReference type="EMBL" id="SHH79556.1"/>
    </source>
</evidence>
<dbReference type="GO" id="GO:0016020">
    <property type="term" value="C:membrane"/>
    <property type="evidence" value="ECO:0007669"/>
    <property type="project" value="UniProtKB-SubCell"/>
</dbReference>
<dbReference type="Pfam" id="PF01066">
    <property type="entry name" value="CDP-OH_P_transf"/>
    <property type="match status" value="1"/>
</dbReference>
<comment type="subcellular location">
    <subcellularLocation>
        <location evidence="2">Membrane</location>
        <topology evidence="2">Multi-pass membrane protein</topology>
    </subcellularLocation>
</comment>
<dbReference type="GO" id="GO:0008444">
    <property type="term" value="F:CDP-diacylglycerol-glycerol-3-phosphate 3-phosphatidyltransferase activity"/>
    <property type="evidence" value="ECO:0007669"/>
    <property type="project" value="InterPro"/>
</dbReference>
<keyword evidence="8" id="KW-0443">Lipid metabolism</keyword>
<organism evidence="15 16">
    <name type="scientific">Clostridium intestinale DSM 6191</name>
    <dbReference type="NCBI Taxonomy" id="1121320"/>
    <lineage>
        <taxon>Bacteria</taxon>
        <taxon>Bacillati</taxon>
        <taxon>Bacillota</taxon>
        <taxon>Clostridia</taxon>
        <taxon>Eubacteriales</taxon>
        <taxon>Clostridiaceae</taxon>
        <taxon>Clostridium</taxon>
    </lineage>
</organism>
<evidence type="ECO:0000256" key="7">
    <source>
        <dbReference type="ARBA" id="ARBA00022989"/>
    </source>
</evidence>
<protein>
    <recommendedName>
        <fullName evidence="12">Phosphatidylglycerophosphate synthase</fullName>
    </recommendedName>
</protein>
<evidence type="ECO:0000256" key="5">
    <source>
        <dbReference type="ARBA" id="ARBA00022679"/>
    </source>
</evidence>
<sequence>MKNVANIISISRIILLFGLFFAFNNTILFISIYLICGFTDILDGYIARKTNTQSVLGSKLDSLADLILFLVITTSIIIYLGEKILAFIPGVIVTFIVRIVNMGVVAYKYHCFGILHTWGNKLTGLLLFTAPLFIMFNKIQLLWIIVLVAVLSSIEELIIHLTSSKLELDRKSIFKS</sequence>
<dbReference type="InterPro" id="IPR048254">
    <property type="entry name" value="CDP_ALCOHOL_P_TRANSF_CS"/>
</dbReference>
<comment type="function">
    <text evidence="1">This protein catalyzes the committed step to the synthesis of the acidic phospholipids.</text>
</comment>
<feature type="transmembrane region" description="Helical" evidence="14">
    <location>
        <begin position="142"/>
        <end position="161"/>
    </location>
</feature>
<evidence type="ECO:0000256" key="10">
    <source>
        <dbReference type="ARBA" id="ARBA00023209"/>
    </source>
</evidence>
<dbReference type="PANTHER" id="PTHR14269">
    <property type="entry name" value="CDP-DIACYLGLYCEROL--GLYCEROL-3-PHOSPHATE 3-PHOSPHATIDYLTRANSFERASE-RELATED"/>
    <property type="match status" value="1"/>
</dbReference>
<accession>A0A1M5VWF0</accession>
<keyword evidence="10" id="KW-0594">Phospholipid biosynthesis</keyword>
<feature type="transmembrane region" description="Helical" evidence="14">
    <location>
        <begin position="86"/>
        <end position="106"/>
    </location>
</feature>
<dbReference type="InterPro" id="IPR043130">
    <property type="entry name" value="CDP-OH_PTrfase_TM_dom"/>
</dbReference>
<proteinExistence type="inferred from homology"/>
<dbReference type="Gene3D" id="1.20.120.1760">
    <property type="match status" value="1"/>
</dbReference>
<evidence type="ECO:0000256" key="4">
    <source>
        <dbReference type="ARBA" id="ARBA00022516"/>
    </source>
</evidence>
<dbReference type="EMBL" id="FQXU01000004">
    <property type="protein sequence ID" value="SHH79556.1"/>
    <property type="molecule type" value="Genomic_DNA"/>
</dbReference>
<comment type="similarity">
    <text evidence="3 13">Belongs to the CDP-alcohol phosphatidyltransferase class-I family.</text>
</comment>
<evidence type="ECO:0000256" key="1">
    <source>
        <dbReference type="ARBA" id="ARBA00003973"/>
    </source>
</evidence>
<keyword evidence="6 14" id="KW-0812">Transmembrane</keyword>
<dbReference type="InterPro" id="IPR000462">
    <property type="entry name" value="CDP-OH_P_trans"/>
</dbReference>
<dbReference type="PANTHER" id="PTHR14269:SF11">
    <property type="entry name" value="CDP-DIACYLGLYCEROL--GLYCEROL-3-PHOSPHATE 3-PHOSPHATIDYLTRANSFERASE"/>
    <property type="match status" value="1"/>
</dbReference>
<feature type="transmembrane region" description="Helical" evidence="14">
    <location>
        <begin position="63"/>
        <end position="80"/>
    </location>
</feature>
<keyword evidence="11" id="KW-1208">Phospholipid metabolism</keyword>
<keyword evidence="5 13" id="KW-0808">Transferase</keyword>
<keyword evidence="9 14" id="KW-0472">Membrane</keyword>
<dbReference type="InterPro" id="IPR050324">
    <property type="entry name" value="CDP-alcohol_PTase-I"/>
</dbReference>
<evidence type="ECO:0000256" key="8">
    <source>
        <dbReference type="ARBA" id="ARBA00023098"/>
    </source>
</evidence>
<gene>
    <name evidence="15" type="ORF">SAMN02745941_00821</name>
</gene>
<dbReference type="AlphaFoldDB" id="A0A1M5VWF0"/>
<evidence type="ECO:0000256" key="13">
    <source>
        <dbReference type="RuleBase" id="RU003750"/>
    </source>
</evidence>
<evidence type="ECO:0000256" key="11">
    <source>
        <dbReference type="ARBA" id="ARBA00023264"/>
    </source>
</evidence>
<dbReference type="GO" id="GO:0006655">
    <property type="term" value="P:phosphatidylglycerol biosynthetic process"/>
    <property type="evidence" value="ECO:0007669"/>
    <property type="project" value="UniProtKB-UniPathway"/>
</dbReference>
<feature type="transmembrane region" description="Helical" evidence="14">
    <location>
        <begin position="13"/>
        <end position="42"/>
    </location>
</feature>
<dbReference type="RefSeq" id="WP_073017008.1">
    <property type="nucleotide sequence ID" value="NZ_FQXU01000004.1"/>
</dbReference>
<evidence type="ECO:0000256" key="14">
    <source>
        <dbReference type="SAM" id="Phobius"/>
    </source>
</evidence>
<evidence type="ECO:0000256" key="3">
    <source>
        <dbReference type="ARBA" id="ARBA00010441"/>
    </source>
</evidence>
<keyword evidence="4" id="KW-0444">Lipid biosynthesis</keyword>
<evidence type="ECO:0000313" key="16">
    <source>
        <dbReference type="Proteomes" id="UP000184241"/>
    </source>
</evidence>
<evidence type="ECO:0000256" key="2">
    <source>
        <dbReference type="ARBA" id="ARBA00004141"/>
    </source>
</evidence>
<evidence type="ECO:0000256" key="12">
    <source>
        <dbReference type="ARBA" id="ARBA00033018"/>
    </source>
</evidence>
<dbReference type="InterPro" id="IPR004570">
    <property type="entry name" value="Phosphatidylglycerol_P_synth"/>
</dbReference>
<dbReference type="Proteomes" id="UP000184241">
    <property type="component" value="Unassembled WGS sequence"/>
</dbReference>
<name>A0A1M5VWF0_9CLOT</name>